<gene>
    <name evidence="2" type="ORF">UCRPA7_6846</name>
</gene>
<feature type="domain" description="Calcineurin-like phosphoesterase" evidence="1">
    <location>
        <begin position="58"/>
        <end position="215"/>
    </location>
</feature>
<dbReference type="Gene3D" id="3.60.21.10">
    <property type="match status" value="2"/>
</dbReference>
<dbReference type="InterPro" id="IPR029052">
    <property type="entry name" value="Metallo-depent_PP-like"/>
</dbReference>
<proteinExistence type="predicted"/>
<dbReference type="RefSeq" id="XP_007917573.1">
    <property type="nucleotide sequence ID" value="XM_007919382.1"/>
</dbReference>
<organism evidence="2 3">
    <name type="scientific">Phaeoacremonium minimum (strain UCR-PA7)</name>
    <name type="common">Esca disease fungus</name>
    <name type="synonym">Togninia minima</name>
    <dbReference type="NCBI Taxonomy" id="1286976"/>
    <lineage>
        <taxon>Eukaryota</taxon>
        <taxon>Fungi</taxon>
        <taxon>Dikarya</taxon>
        <taxon>Ascomycota</taxon>
        <taxon>Pezizomycotina</taxon>
        <taxon>Sordariomycetes</taxon>
        <taxon>Sordariomycetidae</taxon>
        <taxon>Togniniales</taxon>
        <taxon>Togniniaceae</taxon>
        <taxon>Phaeoacremonium</taxon>
    </lineage>
</organism>
<dbReference type="AlphaFoldDB" id="R8BEG8"/>
<sequence>MGLLQVLKLRRSNDWEKPTLLDEFLASPLQALVLRIFHIILFLRGRPFRPPRDRPAIRVVCISDTHDHIVPVPDGDLLIHAGDLTNAGTVDDIQKQVDWLASLPHRHKVLVCGNHDSWFDELARRPEDKASGRKVELKGIHYLERQSVTLEFKGARRLNIWGAPDIPKCGGSDFASVDFQRHHRDLGIGCPGLLEEVWRVKPKLHVFGHVHWGRGREAVYFDDCQRAYESVMSQPKRGPLHEILPSARWTDALRVLWYGAHSILWKWVMGGPGSNNAALMINAGCMYGNTGKMRKEGVEVVDL</sequence>
<dbReference type="SUPFAM" id="SSF56300">
    <property type="entry name" value="Metallo-dependent phosphatases"/>
    <property type="match status" value="1"/>
</dbReference>
<dbReference type="InterPro" id="IPR004843">
    <property type="entry name" value="Calcineurin-like_PHP"/>
</dbReference>
<dbReference type="InterPro" id="IPR051693">
    <property type="entry name" value="UPF0046_metallophosphoest"/>
</dbReference>
<evidence type="ECO:0000259" key="1">
    <source>
        <dbReference type="Pfam" id="PF00149"/>
    </source>
</evidence>
<dbReference type="KEGG" id="tmn:UCRPA7_6846"/>
<accession>R8BEG8</accession>
<dbReference type="HOGENOM" id="CLU_041441_3_0_1"/>
<keyword evidence="3" id="KW-1185">Reference proteome</keyword>
<dbReference type="Pfam" id="PF00149">
    <property type="entry name" value="Metallophos"/>
    <property type="match status" value="1"/>
</dbReference>
<dbReference type="GeneID" id="19327545"/>
<dbReference type="CDD" id="cd07379">
    <property type="entry name" value="MPP_239FB"/>
    <property type="match status" value="1"/>
</dbReference>
<name>R8BEG8_PHAM7</name>
<evidence type="ECO:0000313" key="2">
    <source>
        <dbReference type="EMBL" id="EON97696.1"/>
    </source>
</evidence>
<dbReference type="Proteomes" id="UP000014074">
    <property type="component" value="Unassembled WGS sequence"/>
</dbReference>
<evidence type="ECO:0000313" key="3">
    <source>
        <dbReference type="Proteomes" id="UP000014074"/>
    </source>
</evidence>
<reference evidence="3" key="1">
    <citation type="journal article" date="2013" name="Genome Announc.">
        <title>Draft genome sequence of the ascomycete Phaeoacremonium aleophilum strain UCR-PA7, a causal agent of the esca disease complex in grapevines.</title>
        <authorList>
            <person name="Blanco-Ulate B."/>
            <person name="Rolshausen P."/>
            <person name="Cantu D."/>
        </authorList>
    </citation>
    <scope>NUCLEOTIDE SEQUENCE [LARGE SCALE GENOMIC DNA]</scope>
    <source>
        <strain evidence="3">UCR-PA7</strain>
    </source>
</reference>
<protein>
    <submittedName>
        <fullName evidence="2">Putative calcineurin-like phosphoesterase protein</fullName>
    </submittedName>
</protein>
<dbReference type="OrthoDB" id="630188at2759"/>
<dbReference type="EMBL" id="KB933264">
    <property type="protein sequence ID" value="EON97696.1"/>
    <property type="molecule type" value="Genomic_DNA"/>
</dbReference>
<dbReference type="GO" id="GO:0016787">
    <property type="term" value="F:hydrolase activity"/>
    <property type="evidence" value="ECO:0007669"/>
    <property type="project" value="InterPro"/>
</dbReference>
<dbReference type="PANTHER" id="PTHR12905:SF18">
    <property type="entry name" value="ESTER HYDROLASE, PUTATIVE (AFU_ORTHOLOGUE AFUA_4G03130)-RELATED"/>
    <property type="match status" value="1"/>
</dbReference>
<dbReference type="PANTHER" id="PTHR12905">
    <property type="entry name" value="METALLOPHOSPHOESTERASE"/>
    <property type="match status" value="1"/>
</dbReference>
<dbReference type="eggNOG" id="KOG3947">
    <property type="taxonomic scope" value="Eukaryota"/>
</dbReference>